<dbReference type="Gene3D" id="1.10.287.260">
    <property type="match status" value="1"/>
</dbReference>
<gene>
    <name evidence="11" type="ORF">MP2_gp10</name>
</gene>
<organism evidence="11 12">
    <name type="scientific">Morganella phage vB_MmoP_MP2</name>
    <dbReference type="NCBI Taxonomy" id="1852627"/>
    <lineage>
        <taxon>Viruses</taxon>
        <taxon>Duplodnaviria</taxon>
        <taxon>Heunggongvirae</taxon>
        <taxon>Uroviricota</taxon>
        <taxon>Caudoviricetes</taxon>
        <taxon>Autographivirales</taxon>
        <taxon>Autotranscriptaviridae</taxon>
        <taxon>Studiervirinae</taxon>
        <taxon>Minipunavirus</taxon>
        <taxon>Minipunavirus MP2</taxon>
    </lineage>
</organism>
<evidence type="ECO:0000256" key="9">
    <source>
        <dbReference type="RuleBase" id="RU003805"/>
    </source>
</evidence>
<keyword evidence="12" id="KW-1185">Reference proteome</keyword>
<dbReference type="GO" id="GO:0000428">
    <property type="term" value="C:DNA-directed RNA polymerase complex"/>
    <property type="evidence" value="ECO:0007669"/>
    <property type="project" value="UniProtKB-KW"/>
</dbReference>
<dbReference type="InterPro" id="IPR043502">
    <property type="entry name" value="DNA/RNA_pol_sf"/>
</dbReference>
<evidence type="ECO:0000256" key="3">
    <source>
        <dbReference type="ARBA" id="ARBA00022478"/>
    </source>
</evidence>
<dbReference type="PANTHER" id="PTHR10102:SF0">
    <property type="entry name" value="DNA-DIRECTED RNA POLYMERASE, MITOCHONDRIAL"/>
    <property type="match status" value="1"/>
</dbReference>
<accession>A0A192YBW9</accession>
<dbReference type="Gene3D" id="1.10.287.280">
    <property type="match status" value="1"/>
</dbReference>
<proteinExistence type="inferred from homology"/>
<dbReference type="OrthoDB" id="309at10239"/>
<reference evidence="11 12" key="1">
    <citation type="submission" date="2016-04" db="EMBL/GenBank/DDBJ databases">
        <title>Comparative genomics of Morganella phages MP1 and MP2 define new clades among the T4 and T7-like Viruses.</title>
        <authorList>
            <person name="Pinto G."/>
            <person name="Oliveira A."/>
            <person name="Malgorzata L."/>
            <person name="Kropinski A."/>
            <person name="Azeredo J."/>
        </authorList>
    </citation>
    <scope>NUCLEOTIDE SEQUENCE [LARGE SCALE GENOMIC DNA]</scope>
</reference>
<dbReference type="SUPFAM" id="SSF56672">
    <property type="entry name" value="DNA/RNA polymerases"/>
    <property type="match status" value="1"/>
</dbReference>
<dbReference type="EC" id="2.7.7.6" evidence="2 9"/>
<evidence type="ECO:0000256" key="6">
    <source>
        <dbReference type="ARBA" id="ARBA00023163"/>
    </source>
</evidence>
<keyword evidence="6 9" id="KW-0804">Transcription</keyword>
<dbReference type="KEGG" id="vg:29068313"/>
<evidence type="ECO:0000313" key="11">
    <source>
        <dbReference type="EMBL" id="ANM46341.1"/>
    </source>
</evidence>
<evidence type="ECO:0000256" key="8">
    <source>
        <dbReference type="ARBA" id="ARBA00048552"/>
    </source>
</evidence>
<comment type="catalytic activity">
    <reaction evidence="8 9">
        <text>RNA(n) + a ribonucleoside 5'-triphosphate = RNA(n+1) + diphosphate</text>
        <dbReference type="Rhea" id="RHEA:21248"/>
        <dbReference type="Rhea" id="RHEA-COMP:14527"/>
        <dbReference type="Rhea" id="RHEA-COMP:17342"/>
        <dbReference type="ChEBI" id="CHEBI:33019"/>
        <dbReference type="ChEBI" id="CHEBI:61557"/>
        <dbReference type="ChEBI" id="CHEBI:140395"/>
        <dbReference type="EC" id="2.7.7.6"/>
    </reaction>
</comment>
<dbReference type="RefSeq" id="YP_009291533.1">
    <property type="nucleotide sequence ID" value="NC_031115.1"/>
</dbReference>
<dbReference type="GeneID" id="29068313"/>
<dbReference type="InterPro" id="IPR024075">
    <property type="entry name" value="DNA-dir_RNA_pol_helix_hairp_sf"/>
</dbReference>
<evidence type="ECO:0000256" key="4">
    <source>
        <dbReference type="ARBA" id="ARBA00022679"/>
    </source>
</evidence>
<dbReference type="GO" id="GO:0019083">
    <property type="term" value="P:viral transcription"/>
    <property type="evidence" value="ECO:0007669"/>
    <property type="project" value="UniProtKB-KW"/>
</dbReference>
<evidence type="ECO:0000256" key="2">
    <source>
        <dbReference type="ARBA" id="ARBA00012418"/>
    </source>
</evidence>
<evidence type="ECO:0000313" key="12">
    <source>
        <dbReference type="Proteomes" id="UP000203821"/>
    </source>
</evidence>
<protein>
    <recommendedName>
        <fullName evidence="2 9">DNA-directed RNA polymerase</fullName>
        <ecNumber evidence="2 9">2.7.7.6</ecNumber>
    </recommendedName>
</protein>
<comment type="similarity">
    <text evidence="1 9">Belongs to the phage and mitochondrial RNA polymerase family.</text>
</comment>
<keyword evidence="3 9" id="KW-0240">DNA-directed RNA polymerase</keyword>
<keyword evidence="7" id="KW-1195">Viral transcription</keyword>
<dbReference type="GO" id="GO:0003899">
    <property type="term" value="F:DNA-directed RNA polymerase activity"/>
    <property type="evidence" value="ECO:0007669"/>
    <property type="project" value="UniProtKB-EC"/>
</dbReference>
<dbReference type="GO" id="GO:0006351">
    <property type="term" value="P:DNA-templated transcription"/>
    <property type="evidence" value="ECO:0007669"/>
    <property type="project" value="InterPro"/>
</dbReference>
<evidence type="ECO:0000256" key="7">
    <source>
        <dbReference type="ARBA" id="ARBA00023314"/>
    </source>
</evidence>
<dbReference type="EMBL" id="KX078568">
    <property type="protein sequence ID" value="ANM46341.1"/>
    <property type="molecule type" value="Genomic_DNA"/>
</dbReference>
<dbReference type="GO" id="GO:0003677">
    <property type="term" value="F:DNA binding"/>
    <property type="evidence" value="ECO:0007669"/>
    <property type="project" value="InterPro"/>
</dbReference>
<sequence>MSIAAAANKNDFSEIELAAIPFNTLADHYGADLAREQLQLEHESYVMGEERFRKMLERQEKAEEFGDSSVSKPLIITLLPKVSQRVADWVAEWADGSKMGRKPIAWTLLKDIKPDTVAFITIKVVLNKLAGKDEAFMQPLAYAIGSAIEDEARFGRIRELEMAHFKKHAEEQLNKRKGTMYRKAFMSVVEADMLDKGLLGGESWGTWNKTDVMNVGISMLEKLIESTGLVELLPKRHIEEMDRIVIREEYVQLLASRAQTLAGISPMYQPCVVPPKPWVSITGGGYWANGRKPTALIRTHTRKALYRYEDVYMPEVYKAINYAQETPWRVNRKVLAVVNELTKWKNNPVEDMPSIDPLPLPEKPEDIDTNEEALKAWKREAAATYRKDEQRKSRYLSMSFALEQANKFSNKKAIYFPYNMDWRGRVYALPMFNPQGNDMVKGLLTLAKGKPIGKEGFYWLKIHGANCAGVDRVTFPERIKFIEDNHENIMASAEAPLDNLWWTKQDSPFCFLAFCFEYAMVTKKGLGWVCSLPVALDGSCSGIQHFSAMLRDSIGGRAVNLLPSETVQDIYGIVAQKVNEALKEMVINGTDNYTETVTDKSTGEIIERMKLGEKELARQWLEFGVTRSVTKRSVMTLAYGSKEYGFRDQVLEDTIRPAIDSGKGAMFTNPSQAAGFMAKRIWEAVSVTVVAAVGAMKWLQSSAKLLAAEVKDKKTKEVLRKRCAVHWVTPDGFPVWQEYRKPKQKRVHLMFLGSYYDARMKETSSECPIDAHKQESGISPNFVHSQDGNHLRMTVVYAREKYSVESFALIHDSFGTIPADVPNLFKAVRETMVNMYEENDVLADFYEQFADQLHESQLEKMPALPPKGDLNLQDILKSDFAFA</sequence>
<evidence type="ECO:0000256" key="1">
    <source>
        <dbReference type="ARBA" id="ARBA00009493"/>
    </source>
</evidence>
<dbReference type="Proteomes" id="UP000203821">
    <property type="component" value="Genome"/>
</dbReference>
<keyword evidence="4 9" id="KW-0808">Transferase</keyword>
<dbReference type="PROSITE" id="PS00900">
    <property type="entry name" value="RNA_POL_PHAGE_1"/>
    <property type="match status" value="1"/>
</dbReference>
<evidence type="ECO:0000259" key="10">
    <source>
        <dbReference type="SMART" id="SM01311"/>
    </source>
</evidence>
<dbReference type="InterPro" id="IPR002092">
    <property type="entry name" value="DNA-dir_Rpol_phage-type"/>
</dbReference>
<dbReference type="Pfam" id="PF00940">
    <property type="entry name" value="RNA_pol"/>
    <property type="match status" value="1"/>
</dbReference>
<dbReference type="InterPro" id="IPR037159">
    <property type="entry name" value="RNA_POL_N_sf"/>
</dbReference>
<feature type="domain" description="DNA-directed RNA polymerase N-terminal" evidence="10">
    <location>
        <begin position="35"/>
        <end position="325"/>
    </location>
</feature>
<evidence type="ECO:0000256" key="5">
    <source>
        <dbReference type="ARBA" id="ARBA00022695"/>
    </source>
</evidence>
<dbReference type="Gene3D" id="1.10.150.20">
    <property type="entry name" value="5' to 3' exonuclease, C-terminal subdomain"/>
    <property type="match status" value="1"/>
</dbReference>
<name>A0A192YBW9_9CAUD</name>
<dbReference type="Pfam" id="PF14700">
    <property type="entry name" value="RPOL_N"/>
    <property type="match status" value="1"/>
</dbReference>
<dbReference type="PANTHER" id="PTHR10102">
    <property type="entry name" value="DNA-DIRECTED RNA POLYMERASE, MITOCHONDRIAL"/>
    <property type="match status" value="1"/>
</dbReference>
<dbReference type="InterPro" id="IPR046950">
    <property type="entry name" value="DNA-dir_Rpol_C_phage-type"/>
</dbReference>
<dbReference type="Gene3D" id="1.10.1320.10">
    <property type="entry name" value="DNA-directed RNA polymerase, N-terminal domain"/>
    <property type="match status" value="1"/>
</dbReference>
<dbReference type="SMART" id="SM01311">
    <property type="entry name" value="RPOL_N"/>
    <property type="match status" value="1"/>
</dbReference>
<comment type="function">
    <text evidence="9">DNA-dependent RNA polymerase catalyzes the transcription of DNA into RNA using the four ribonucleoside triphosphates as substrates.</text>
</comment>
<dbReference type="InterPro" id="IPR029262">
    <property type="entry name" value="RPOL_N"/>
</dbReference>
<keyword evidence="5 9" id="KW-0548">Nucleotidyltransferase</keyword>
<dbReference type="PROSITE" id="PS00489">
    <property type="entry name" value="RNA_POL_PHAGE_2"/>
    <property type="match status" value="1"/>
</dbReference>